<comment type="caution">
    <text evidence="1">The sequence shown here is derived from an EMBL/GenBank/DDBJ whole genome shotgun (WGS) entry which is preliminary data.</text>
</comment>
<name>A0A0R2RK85_9BACT</name>
<dbReference type="Proteomes" id="UP000051269">
    <property type="component" value="Unassembled WGS sequence"/>
</dbReference>
<organism evidence="1 2">
    <name type="scientific">Verrucomicrobia subdivision 6 bacterium BACL9 MAG-120507-bin52</name>
    <dbReference type="NCBI Taxonomy" id="1655590"/>
    <lineage>
        <taxon>Bacteria</taxon>
        <taxon>Pseudomonadati</taxon>
        <taxon>Verrucomicrobiota</taxon>
        <taxon>Verrucomicrobiia</taxon>
        <taxon>Verrucomicrobiales</taxon>
        <taxon>Verrucomicrobia subdivision 6</taxon>
    </lineage>
</organism>
<protein>
    <submittedName>
        <fullName evidence="1">Uncharacterized protein</fullName>
    </submittedName>
</protein>
<proteinExistence type="predicted"/>
<dbReference type="AlphaFoldDB" id="A0A0R2RK85"/>
<evidence type="ECO:0000313" key="2">
    <source>
        <dbReference type="Proteomes" id="UP000051269"/>
    </source>
</evidence>
<dbReference type="EMBL" id="LIBO01000016">
    <property type="protein sequence ID" value="KRO62990.1"/>
    <property type="molecule type" value="Genomic_DNA"/>
</dbReference>
<gene>
    <name evidence="1" type="ORF">ABR82_02380</name>
</gene>
<sequence>MTRAALAALNHGVGAVIVDALEIFGFDAVPVNVGVGVAPQGDGADEVFDENGIVVGAFRHVFFVGPFQEGEDFGAGARFDEGDEILDPNGFAEGDFEADEAALIVGAALADGFTAWAESGDGNGDGDFEAEIFTVEGGVEVDLIVDEAGGGGDGRFFFDEVRKVEFEVGGVGLEALLESAEDGGDAFDMNEAAVFLENFEEAAHVGAFELVGEIDGEGDGGDGVLGRVGPVAHEDGIAETLNADLIDPEISGIRRGLGVLEGLRLRQDLFQRIFILSESEAQATDLRPQG</sequence>
<reference evidence="1 2" key="1">
    <citation type="submission" date="2015-10" db="EMBL/GenBank/DDBJ databases">
        <title>Metagenome-Assembled Genomes uncover a global brackish microbiome.</title>
        <authorList>
            <person name="Hugerth L.W."/>
            <person name="Larsson J."/>
            <person name="Alneberg J."/>
            <person name="Lindh M.V."/>
            <person name="Legrand C."/>
            <person name="Pinhassi J."/>
            <person name="Andersson A.F."/>
        </authorList>
    </citation>
    <scope>NUCLEOTIDE SEQUENCE [LARGE SCALE GENOMIC DNA]</scope>
    <source>
        <strain evidence="1">BACL18 MAG-120507-bin52</strain>
    </source>
</reference>
<accession>A0A0R2RK85</accession>
<evidence type="ECO:0000313" key="1">
    <source>
        <dbReference type="EMBL" id="KRO62990.1"/>
    </source>
</evidence>